<dbReference type="InterPro" id="IPR008258">
    <property type="entry name" value="Transglycosylase_SLT_dom_1"/>
</dbReference>
<sequence length="425" mass="45179">MIHTSQHTPHPPHTVPTVATGSRTRRATPFDRRRDHRPRRVTSGTEESTMVLPIVVPPATVPPALDLPALPASVHSEERAGRTHTVRSGETLYDIAERYGTSVGALRRHNQLDAGFIYPGQHLRIPSGGASSPAAKPARSAATRGYTVRSGDTLYGIAARHGMSVGRLASLNGVSSESFIHPGQTLRVHGTAARPAKRPAARTSGSRHTVAAGQTLSGIASQHGMSVTRLAKINGLSARSFIYPGQRLRVAGTSRPAATTTGGAGFDHNTFAGRTYPNEIVSAASRNRQTLAGRPVPSRSQVRAKIVATAQRYGVDPSLALAISYQESGWDQRQVSVANAVGVMQVIPSSGDWTSGLVGRRLDLLDTDDNITAGVVLLQQLTRMASSDSQAIAGYYQGLGSVQKHGMYADTRGYVKNVQALRATM</sequence>
<dbReference type="PANTHER" id="PTHR33734">
    <property type="entry name" value="LYSM DOMAIN-CONTAINING GPI-ANCHORED PROTEIN 2"/>
    <property type="match status" value="1"/>
</dbReference>
<proteinExistence type="predicted"/>
<dbReference type="SUPFAM" id="SSF53955">
    <property type="entry name" value="Lysozyme-like"/>
    <property type="match status" value="1"/>
</dbReference>
<feature type="domain" description="LysM" evidence="2">
    <location>
        <begin position="206"/>
        <end position="250"/>
    </location>
</feature>
<reference evidence="3 4" key="1">
    <citation type="submission" date="2019-09" db="EMBL/GenBank/DDBJ databases">
        <title>Complete Genome Sequence of Janibacter melonis M714 with both human health impact and industrial applications.</title>
        <authorList>
            <person name="Jin M."/>
            <person name="Zhao Q.R."/>
        </authorList>
    </citation>
    <scope>NUCLEOTIDE SEQUENCE [LARGE SCALE GENOMIC DNA]</scope>
    <source>
        <strain evidence="3 4">M714</strain>
    </source>
</reference>
<dbReference type="Proteomes" id="UP000271708">
    <property type="component" value="Chromosome"/>
</dbReference>
<evidence type="ECO:0000256" key="1">
    <source>
        <dbReference type="SAM" id="MobiDB-lite"/>
    </source>
</evidence>
<protein>
    <submittedName>
        <fullName evidence="3">LysM peptidoglycan-binding domain-containing protein</fullName>
    </submittedName>
</protein>
<gene>
    <name evidence="3" type="ORF">EEW87_008470</name>
</gene>
<dbReference type="SMART" id="SM00257">
    <property type="entry name" value="LysM"/>
    <property type="match status" value="3"/>
</dbReference>
<dbReference type="InterPro" id="IPR023346">
    <property type="entry name" value="Lysozyme-like_dom_sf"/>
</dbReference>
<evidence type="ECO:0000313" key="4">
    <source>
        <dbReference type="Proteomes" id="UP000271708"/>
    </source>
</evidence>
<dbReference type="InterPro" id="IPR018392">
    <property type="entry name" value="LysM"/>
</dbReference>
<dbReference type="PANTHER" id="PTHR33734:SF22">
    <property type="entry name" value="MEMBRANE-BOUND LYTIC MUREIN TRANSGLYCOSYLASE D"/>
    <property type="match status" value="1"/>
</dbReference>
<dbReference type="InterPro" id="IPR036779">
    <property type="entry name" value="LysM_dom_sf"/>
</dbReference>
<evidence type="ECO:0000313" key="3">
    <source>
        <dbReference type="EMBL" id="QFQ30345.2"/>
    </source>
</evidence>
<feature type="domain" description="LysM" evidence="2">
    <location>
        <begin position="82"/>
        <end position="125"/>
    </location>
</feature>
<feature type="region of interest" description="Disordered" evidence="1">
    <location>
        <begin position="188"/>
        <end position="209"/>
    </location>
</feature>
<dbReference type="Pfam" id="PF01464">
    <property type="entry name" value="SLT"/>
    <property type="match status" value="1"/>
</dbReference>
<feature type="domain" description="LysM" evidence="2">
    <location>
        <begin position="144"/>
        <end position="188"/>
    </location>
</feature>
<dbReference type="Gene3D" id="1.10.530.10">
    <property type="match status" value="1"/>
</dbReference>
<accession>A0A5P8FL82</accession>
<feature type="region of interest" description="Disordered" evidence="1">
    <location>
        <begin position="1"/>
        <end position="46"/>
    </location>
</feature>
<dbReference type="SUPFAM" id="SSF54106">
    <property type="entry name" value="LysM domain"/>
    <property type="match status" value="3"/>
</dbReference>
<evidence type="ECO:0000259" key="2">
    <source>
        <dbReference type="PROSITE" id="PS51782"/>
    </source>
</evidence>
<name>A0A5P8FL82_9MICO</name>
<dbReference type="EMBL" id="CP044548">
    <property type="protein sequence ID" value="QFQ30345.2"/>
    <property type="molecule type" value="Genomic_DNA"/>
</dbReference>
<dbReference type="PROSITE" id="PS51782">
    <property type="entry name" value="LYSM"/>
    <property type="match status" value="3"/>
</dbReference>
<dbReference type="CDD" id="cd00118">
    <property type="entry name" value="LysM"/>
    <property type="match status" value="3"/>
</dbReference>
<organism evidence="3 4">
    <name type="scientific">Janibacter melonis</name>
    <dbReference type="NCBI Taxonomy" id="262209"/>
    <lineage>
        <taxon>Bacteria</taxon>
        <taxon>Bacillati</taxon>
        <taxon>Actinomycetota</taxon>
        <taxon>Actinomycetes</taxon>
        <taxon>Micrococcales</taxon>
        <taxon>Intrasporangiaceae</taxon>
        <taxon>Janibacter</taxon>
    </lineage>
</organism>
<dbReference type="Gene3D" id="3.10.350.10">
    <property type="entry name" value="LysM domain"/>
    <property type="match status" value="3"/>
</dbReference>
<dbReference type="Pfam" id="PF01476">
    <property type="entry name" value="LysM"/>
    <property type="match status" value="3"/>
</dbReference>
<dbReference type="AlphaFoldDB" id="A0A5P8FL82"/>
<dbReference type="KEGG" id="jme:EEW87_008470"/>